<dbReference type="Proteomes" id="UP000030302">
    <property type="component" value="Chromosome"/>
</dbReference>
<sequence>MSINQTMPVIRRLSHKLDDADQKMDVYLQGQANGEASDGGEFLKMLEQRTVTQRAMEAQLKLNEKPVKTVMTESR</sequence>
<evidence type="ECO:0000313" key="2">
    <source>
        <dbReference type="Proteomes" id="UP000030302"/>
    </source>
</evidence>
<dbReference type="OrthoDB" id="8720331at2"/>
<proteinExistence type="predicted"/>
<gene>
    <name evidence="1" type="ORF">LT85_0495</name>
</gene>
<name>A0A0A1F781_9BURK</name>
<dbReference type="HOGENOM" id="CLU_2664750_0_0_4"/>
<evidence type="ECO:0000313" key="1">
    <source>
        <dbReference type="EMBL" id="AIY39655.1"/>
    </source>
</evidence>
<dbReference type="STRING" id="279058.LT85_0495"/>
<dbReference type="AlphaFoldDB" id="A0A0A1F781"/>
<dbReference type="EMBL" id="CP009962">
    <property type="protein sequence ID" value="AIY39655.1"/>
    <property type="molecule type" value="Genomic_DNA"/>
</dbReference>
<keyword evidence="2" id="KW-1185">Reference proteome</keyword>
<dbReference type="KEGG" id="care:LT85_0495"/>
<accession>A0A0A1F781</accession>
<reference evidence="2" key="1">
    <citation type="journal article" date="2014" name="Soil Biol. Biochem.">
        <title>Structure and function of bacterial communities in ageing soils: Insights from the Mendocino ecological staircase.</title>
        <authorList>
            <person name="Uroz S."/>
            <person name="Tech J.J."/>
            <person name="Sawaya N.A."/>
            <person name="Frey-Klett P."/>
            <person name="Leveau J.H.J."/>
        </authorList>
    </citation>
    <scope>NUCLEOTIDE SEQUENCE [LARGE SCALE GENOMIC DNA]</scope>
    <source>
        <strain evidence="2">Cal35</strain>
    </source>
</reference>
<dbReference type="RefSeq" id="WP_038484836.1">
    <property type="nucleotide sequence ID" value="NZ_CP009962.1"/>
</dbReference>
<protein>
    <submittedName>
        <fullName evidence="1">Uncharacterized protein</fullName>
    </submittedName>
</protein>
<organism evidence="1 2">
    <name type="scientific">Collimonas arenae</name>
    <dbReference type="NCBI Taxonomy" id="279058"/>
    <lineage>
        <taxon>Bacteria</taxon>
        <taxon>Pseudomonadati</taxon>
        <taxon>Pseudomonadota</taxon>
        <taxon>Betaproteobacteria</taxon>
        <taxon>Burkholderiales</taxon>
        <taxon>Oxalobacteraceae</taxon>
        <taxon>Collimonas</taxon>
    </lineage>
</organism>